<protein>
    <submittedName>
        <fullName evidence="1">Uncharacterized protein</fullName>
    </submittedName>
</protein>
<gene>
    <name evidence="1" type="ORF">GCM10010478_36080</name>
</gene>
<evidence type="ECO:0000313" key="2">
    <source>
        <dbReference type="Proteomes" id="UP001501423"/>
    </source>
</evidence>
<sequence length="66" mass="7167">MPGVCRADPSRFGRAFPRASVIVTLFSAARTSAVSARPCKGPSRARPGGSFPHRGRHRMCPIPYAW</sequence>
<reference evidence="1 2" key="1">
    <citation type="journal article" date="2019" name="Int. J. Syst. Evol. Microbiol.">
        <title>The Global Catalogue of Microorganisms (GCM) 10K type strain sequencing project: providing services to taxonomists for standard genome sequencing and annotation.</title>
        <authorList>
            <consortium name="The Broad Institute Genomics Platform"/>
            <consortium name="The Broad Institute Genome Sequencing Center for Infectious Disease"/>
            <person name="Wu L."/>
            <person name="Ma J."/>
        </authorList>
    </citation>
    <scope>NUCLEOTIDE SEQUENCE [LARGE SCALE GENOMIC DNA]</scope>
    <source>
        <strain evidence="1 2">JCM 9650</strain>
    </source>
</reference>
<keyword evidence="2" id="KW-1185">Reference proteome</keyword>
<proteinExistence type="predicted"/>
<evidence type="ECO:0000313" key="1">
    <source>
        <dbReference type="EMBL" id="GAA2931797.1"/>
    </source>
</evidence>
<dbReference type="EMBL" id="BAAAVA010000041">
    <property type="protein sequence ID" value="GAA2931797.1"/>
    <property type="molecule type" value="Genomic_DNA"/>
</dbReference>
<name>A0ABN3WZ57_9ACTN</name>
<organism evidence="1 2">
    <name type="scientific">Streptomyces erythrogriseus</name>
    <dbReference type="NCBI Taxonomy" id="284027"/>
    <lineage>
        <taxon>Bacteria</taxon>
        <taxon>Bacillati</taxon>
        <taxon>Actinomycetota</taxon>
        <taxon>Actinomycetes</taxon>
        <taxon>Kitasatosporales</taxon>
        <taxon>Streptomycetaceae</taxon>
        <taxon>Streptomyces</taxon>
        <taxon>Streptomyces griseoincarnatus group</taxon>
    </lineage>
</organism>
<comment type="caution">
    <text evidence="1">The sequence shown here is derived from an EMBL/GenBank/DDBJ whole genome shotgun (WGS) entry which is preliminary data.</text>
</comment>
<accession>A0ABN3WZ57</accession>
<dbReference type="Proteomes" id="UP001501423">
    <property type="component" value="Unassembled WGS sequence"/>
</dbReference>